<feature type="domain" description="Thioredoxin" evidence="10">
    <location>
        <begin position="14"/>
        <end position="167"/>
    </location>
</feature>
<name>A0A418X4Y4_9BURK</name>
<dbReference type="InterPro" id="IPR036249">
    <property type="entry name" value="Thioredoxin-like_sf"/>
</dbReference>
<evidence type="ECO:0000259" key="10">
    <source>
        <dbReference type="PROSITE" id="PS51352"/>
    </source>
</evidence>
<dbReference type="PIRSF" id="PIRSF001488">
    <property type="entry name" value="Tdi_protein"/>
    <property type="match status" value="1"/>
</dbReference>
<comment type="caution">
    <text evidence="11">The sequence shown here is derived from an EMBL/GenBank/DDBJ whole genome shotgun (WGS) entry which is preliminary data.</text>
</comment>
<dbReference type="InterPro" id="IPR050824">
    <property type="entry name" value="Thiol_disulfide_DsbA"/>
</dbReference>
<dbReference type="PROSITE" id="PS51352">
    <property type="entry name" value="THIOREDOXIN_2"/>
    <property type="match status" value="1"/>
</dbReference>
<evidence type="ECO:0000256" key="1">
    <source>
        <dbReference type="ARBA" id="ARBA00004418"/>
    </source>
</evidence>
<proteinExistence type="inferred from homology"/>
<sequence>MRFLQHALAALSLSLVAITAGASPASPQNGVDYRTLDKEQQTDSGKKIEVTEFFWYACPHCNAIEPSLVEWVKKQGDNIVFKRVPVAFRDSFVPQQKLFYTLEAMGKLDELHKKVFDTIHKERRQLDTDAAITEWIVKQGVDKQKFLDVYNSFGIQSKARRAAQLQTAYQVDGVPLIAIDGRYLTSPSIVGAGMKGASEDALHTGTLQVMDWLVARAAKDKGTEAPKKAK</sequence>
<protein>
    <recommendedName>
        <fullName evidence="7">Thiol:disulfide interchange protein</fullName>
    </recommendedName>
</protein>
<dbReference type="Proteomes" id="UP000285190">
    <property type="component" value="Unassembled WGS sequence"/>
</dbReference>
<evidence type="ECO:0000256" key="8">
    <source>
        <dbReference type="PIRSR" id="PIRSR001488-1"/>
    </source>
</evidence>
<gene>
    <name evidence="11" type="ORF">D3870_17345</name>
</gene>
<dbReference type="GO" id="GO:0042597">
    <property type="term" value="C:periplasmic space"/>
    <property type="evidence" value="ECO:0007669"/>
    <property type="project" value="UniProtKB-SubCell"/>
</dbReference>
<accession>A0A418X4Y4</accession>
<comment type="subcellular location">
    <subcellularLocation>
        <location evidence="1 7">Periplasm</location>
    </subcellularLocation>
</comment>
<dbReference type="PANTHER" id="PTHR35891:SF3">
    <property type="entry name" value="THIOL:DISULFIDE INTERCHANGE PROTEIN DSBL"/>
    <property type="match status" value="1"/>
</dbReference>
<feature type="chain" id="PRO_5019235481" description="Thiol:disulfide interchange protein" evidence="9">
    <location>
        <begin position="23"/>
        <end position="230"/>
    </location>
</feature>
<dbReference type="Gene3D" id="3.40.30.10">
    <property type="entry name" value="Glutaredoxin"/>
    <property type="match status" value="2"/>
</dbReference>
<evidence type="ECO:0000256" key="2">
    <source>
        <dbReference type="ARBA" id="ARBA00005791"/>
    </source>
</evidence>
<evidence type="ECO:0000256" key="5">
    <source>
        <dbReference type="ARBA" id="ARBA00023157"/>
    </source>
</evidence>
<dbReference type="PANTHER" id="PTHR35891">
    <property type="entry name" value="THIOL:DISULFIDE INTERCHANGE PROTEIN DSBA"/>
    <property type="match status" value="1"/>
</dbReference>
<organism evidence="11 12">
    <name type="scientific">Noviherbaspirillum cavernae</name>
    <dbReference type="NCBI Taxonomy" id="2320862"/>
    <lineage>
        <taxon>Bacteria</taxon>
        <taxon>Pseudomonadati</taxon>
        <taxon>Pseudomonadota</taxon>
        <taxon>Betaproteobacteria</taxon>
        <taxon>Burkholderiales</taxon>
        <taxon>Oxalobacteraceae</taxon>
        <taxon>Noviherbaspirillum</taxon>
    </lineage>
</organism>
<feature type="signal peptide" evidence="9">
    <location>
        <begin position="1"/>
        <end position="22"/>
    </location>
</feature>
<dbReference type="EMBL" id="QYUN01000002">
    <property type="protein sequence ID" value="RJG07524.1"/>
    <property type="molecule type" value="Genomic_DNA"/>
</dbReference>
<evidence type="ECO:0000256" key="9">
    <source>
        <dbReference type="SAM" id="SignalP"/>
    </source>
</evidence>
<feature type="disulfide bond" description="Redox-active" evidence="8">
    <location>
        <begin position="58"/>
        <end position="61"/>
    </location>
</feature>
<dbReference type="GO" id="GO:0016491">
    <property type="term" value="F:oxidoreductase activity"/>
    <property type="evidence" value="ECO:0007669"/>
    <property type="project" value="InterPro"/>
</dbReference>
<dbReference type="Pfam" id="PF01323">
    <property type="entry name" value="DSBA"/>
    <property type="match status" value="1"/>
</dbReference>
<evidence type="ECO:0000256" key="3">
    <source>
        <dbReference type="ARBA" id="ARBA00022729"/>
    </source>
</evidence>
<evidence type="ECO:0000256" key="7">
    <source>
        <dbReference type="PIRNR" id="PIRNR001488"/>
    </source>
</evidence>
<keyword evidence="3 9" id="KW-0732">Signal</keyword>
<dbReference type="RefSeq" id="WP_119741051.1">
    <property type="nucleotide sequence ID" value="NZ_QYUN01000002.1"/>
</dbReference>
<dbReference type="AlphaFoldDB" id="A0A418X4Y4"/>
<dbReference type="InterPro" id="IPR023205">
    <property type="entry name" value="DsbA/DsbL"/>
</dbReference>
<keyword evidence="4 7" id="KW-0574">Periplasm</keyword>
<dbReference type="InterPro" id="IPR013766">
    <property type="entry name" value="Thioredoxin_domain"/>
</dbReference>
<dbReference type="InterPro" id="IPR001853">
    <property type="entry name" value="DSBA-like_thioredoxin_dom"/>
</dbReference>
<keyword evidence="5 7" id="KW-1015">Disulfide bond</keyword>
<reference evidence="11 12" key="1">
    <citation type="submission" date="2018-09" db="EMBL/GenBank/DDBJ databases">
        <authorList>
            <person name="Zhu H."/>
        </authorList>
    </citation>
    <scope>NUCLEOTIDE SEQUENCE [LARGE SCALE GENOMIC DNA]</scope>
    <source>
        <strain evidence="11 12">K2R10-39</strain>
    </source>
</reference>
<evidence type="ECO:0000313" key="12">
    <source>
        <dbReference type="Proteomes" id="UP000285190"/>
    </source>
</evidence>
<dbReference type="CDD" id="cd03019">
    <property type="entry name" value="DsbA_DsbA"/>
    <property type="match status" value="1"/>
</dbReference>
<evidence type="ECO:0000256" key="4">
    <source>
        <dbReference type="ARBA" id="ARBA00022764"/>
    </source>
</evidence>
<keyword evidence="6" id="KW-0676">Redox-active center</keyword>
<evidence type="ECO:0000256" key="6">
    <source>
        <dbReference type="ARBA" id="ARBA00023284"/>
    </source>
</evidence>
<keyword evidence="12" id="KW-1185">Reference proteome</keyword>
<evidence type="ECO:0000313" key="11">
    <source>
        <dbReference type="EMBL" id="RJG07524.1"/>
    </source>
</evidence>
<dbReference type="OrthoDB" id="9784896at2"/>
<comment type="similarity">
    <text evidence="2">Belongs to the thioredoxin family. DsbA subfamily.</text>
</comment>
<dbReference type="SUPFAM" id="SSF52833">
    <property type="entry name" value="Thioredoxin-like"/>
    <property type="match status" value="1"/>
</dbReference>